<keyword evidence="5 6" id="KW-0472">Membrane</keyword>
<feature type="domain" description="GtrA/DPMS transmembrane" evidence="7">
    <location>
        <begin position="15"/>
        <end position="126"/>
    </location>
</feature>
<dbReference type="EMBL" id="JBHUPG010000001">
    <property type="protein sequence ID" value="MFD2910413.1"/>
    <property type="molecule type" value="Genomic_DNA"/>
</dbReference>
<comment type="subcellular location">
    <subcellularLocation>
        <location evidence="1">Membrane</location>
        <topology evidence="1">Multi-pass membrane protein</topology>
    </subcellularLocation>
</comment>
<comment type="caution">
    <text evidence="8">The sequence shown here is derived from an EMBL/GenBank/DDBJ whole genome shotgun (WGS) entry which is preliminary data.</text>
</comment>
<dbReference type="PANTHER" id="PTHR38459">
    <property type="entry name" value="PROPHAGE BACTOPRENOL-LINKED GLUCOSE TRANSLOCASE HOMOLOG"/>
    <property type="match status" value="1"/>
</dbReference>
<evidence type="ECO:0000256" key="4">
    <source>
        <dbReference type="ARBA" id="ARBA00022989"/>
    </source>
</evidence>
<keyword evidence="9" id="KW-1185">Reference proteome</keyword>
<gene>
    <name evidence="8" type="ORF">ACFS5P_00840</name>
</gene>
<feature type="transmembrane region" description="Helical" evidence="6">
    <location>
        <begin position="39"/>
        <end position="60"/>
    </location>
</feature>
<dbReference type="InterPro" id="IPR007267">
    <property type="entry name" value="GtrA_DPMS_TM"/>
</dbReference>
<protein>
    <submittedName>
        <fullName evidence="8">GtrA family protein</fullName>
    </submittedName>
</protein>
<evidence type="ECO:0000256" key="3">
    <source>
        <dbReference type="ARBA" id="ARBA00022692"/>
    </source>
</evidence>
<evidence type="ECO:0000256" key="2">
    <source>
        <dbReference type="ARBA" id="ARBA00009399"/>
    </source>
</evidence>
<evidence type="ECO:0000313" key="9">
    <source>
        <dbReference type="Proteomes" id="UP001597561"/>
    </source>
</evidence>
<feature type="transmembrane region" description="Helical" evidence="6">
    <location>
        <begin position="80"/>
        <end position="100"/>
    </location>
</feature>
<dbReference type="InterPro" id="IPR051401">
    <property type="entry name" value="GtrA_CellWall_Glycosyl"/>
</dbReference>
<dbReference type="Proteomes" id="UP001597561">
    <property type="component" value="Unassembled WGS sequence"/>
</dbReference>
<dbReference type="PANTHER" id="PTHR38459:SF1">
    <property type="entry name" value="PROPHAGE BACTOPRENOL-LINKED GLUCOSE TRANSLOCASE HOMOLOG"/>
    <property type="match status" value="1"/>
</dbReference>
<evidence type="ECO:0000259" key="7">
    <source>
        <dbReference type="Pfam" id="PF04138"/>
    </source>
</evidence>
<comment type="similarity">
    <text evidence="2">Belongs to the GtrA family.</text>
</comment>
<sequence length="132" mass="15667">MEQLMGRLMQNETVKFIMVGFFNTFHYYLWYLLFTEVLTIHYIVGHWMAFLISMVGSFYLNTYFTYRTKPSWRKFFQFPLTYVVNISVSTGALYILTEWLQIDNKIAPLLASGVAIPFTFVISRKILKTEKD</sequence>
<feature type="transmembrane region" description="Helical" evidence="6">
    <location>
        <begin position="12"/>
        <end position="33"/>
    </location>
</feature>
<name>A0ABW5ZE65_9BACL</name>
<evidence type="ECO:0000256" key="6">
    <source>
        <dbReference type="SAM" id="Phobius"/>
    </source>
</evidence>
<evidence type="ECO:0000313" key="8">
    <source>
        <dbReference type="EMBL" id="MFD2910413.1"/>
    </source>
</evidence>
<proteinExistence type="inferred from homology"/>
<dbReference type="RefSeq" id="WP_338032859.1">
    <property type="nucleotide sequence ID" value="NZ_JAFBDK010000002.1"/>
</dbReference>
<dbReference type="Pfam" id="PF04138">
    <property type="entry name" value="GtrA_DPMS_TM"/>
    <property type="match status" value="1"/>
</dbReference>
<reference evidence="9" key="1">
    <citation type="journal article" date="2019" name="Int. J. Syst. Evol. Microbiol.">
        <title>The Global Catalogue of Microorganisms (GCM) 10K type strain sequencing project: providing services to taxonomists for standard genome sequencing and annotation.</title>
        <authorList>
            <consortium name="The Broad Institute Genomics Platform"/>
            <consortium name="The Broad Institute Genome Sequencing Center for Infectious Disease"/>
            <person name="Wu L."/>
            <person name="Ma J."/>
        </authorList>
    </citation>
    <scope>NUCLEOTIDE SEQUENCE [LARGE SCALE GENOMIC DNA]</scope>
    <source>
        <strain evidence="9">KCTC 13528</strain>
    </source>
</reference>
<keyword evidence="4 6" id="KW-1133">Transmembrane helix</keyword>
<keyword evidence="3 6" id="KW-0812">Transmembrane</keyword>
<accession>A0ABW5ZE65</accession>
<evidence type="ECO:0000256" key="1">
    <source>
        <dbReference type="ARBA" id="ARBA00004141"/>
    </source>
</evidence>
<organism evidence="8 9">
    <name type="scientific">Jeotgalibacillus terrae</name>
    <dbReference type="NCBI Taxonomy" id="587735"/>
    <lineage>
        <taxon>Bacteria</taxon>
        <taxon>Bacillati</taxon>
        <taxon>Bacillota</taxon>
        <taxon>Bacilli</taxon>
        <taxon>Bacillales</taxon>
        <taxon>Caryophanaceae</taxon>
        <taxon>Jeotgalibacillus</taxon>
    </lineage>
</organism>
<feature type="transmembrane region" description="Helical" evidence="6">
    <location>
        <begin position="106"/>
        <end position="127"/>
    </location>
</feature>
<evidence type="ECO:0000256" key="5">
    <source>
        <dbReference type="ARBA" id="ARBA00023136"/>
    </source>
</evidence>